<protein>
    <submittedName>
        <fullName evidence="7">Uncharacterized protein</fullName>
    </submittedName>
</protein>
<feature type="domain" description="Apple" evidence="6">
    <location>
        <begin position="159"/>
        <end position="201"/>
    </location>
</feature>
<dbReference type="InterPro" id="IPR011009">
    <property type="entry name" value="Kinase-like_dom_sf"/>
</dbReference>
<evidence type="ECO:0000256" key="1">
    <source>
        <dbReference type="ARBA" id="ARBA00022729"/>
    </source>
</evidence>
<keyword evidence="8" id="KW-1185">Reference proteome</keyword>
<accession>A0AA88DYT8</accession>
<evidence type="ECO:0000259" key="4">
    <source>
        <dbReference type="Pfam" id="PF00954"/>
    </source>
</evidence>
<feature type="domain" description="Serine-threonine/tyrosine-protein kinase catalytic" evidence="5">
    <location>
        <begin position="217"/>
        <end position="257"/>
    </location>
</feature>
<reference evidence="7" key="1">
    <citation type="submission" date="2023-07" db="EMBL/GenBank/DDBJ databases">
        <title>draft genome sequence of fig (Ficus carica).</title>
        <authorList>
            <person name="Takahashi T."/>
            <person name="Nishimura K."/>
        </authorList>
    </citation>
    <scope>NUCLEOTIDE SEQUENCE</scope>
</reference>
<dbReference type="Pfam" id="PF08276">
    <property type="entry name" value="PAN_2"/>
    <property type="match status" value="1"/>
</dbReference>
<evidence type="ECO:0000256" key="2">
    <source>
        <dbReference type="ARBA" id="ARBA00023157"/>
    </source>
</evidence>
<dbReference type="InterPro" id="IPR000858">
    <property type="entry name" value="S_locus_glycoprot_dom"/>
</dbReference>
<dbReference type="PANTHER" id="PTHR32444:SF98">
    <property type="entry name" value="RECEPTOR-LIKE SERINE_THREONINE-PROTEIN KINASE"/>
    <property type="match status" value="1"/>
</dbReference>
<feature type="region of interest" description="Disordered" evidence="3">
    <location>
        <begin position="302"/>
        <end position="322"/>
    </location>
</feature>
<evidence type="ECO:0000259" key="6">
    <source>
        <dbReference type="Pfam" id="PF08276"/>
    </source>
</evidence>
<dbReference type="AlphaFoldDB" id="A0AA88DYT8"/>
<dbReference type="Proteomes" id="UP001187192">
    <property type="component" value="Unassembled WGS sequence"/>
</dbReference>
<dbReference type="PANTHER" id="PTHR32444">
    <property type="entry name" value="BULB-TYPE LECTIN DOMAIN-CONTAINING PROTEIN"/>
    <property type="match status" value="1"/>
</dbReference>
<dbReference type="InterPro" id="IPR003609">
    <property type="entry name" value="Pan_app"/>
</dbReference>
<proteinExistence type="predicted"/>
<keyword evidence="1" id="KW-0732">Signal</keyword>
<gene>
    <name evidence="7" type="ORF">TIFTF001_033607</name>
</gene>
<comment type="caution">
    <text evidence="7">The sequence shown here is derived from an EMBL/GenBank/DDBJ whole genome shotgun (WGS) entry which is preliminary data.</text>
</comment>
<feature type="domain" description="S-locus glycoprotein" evidence="4">
    <location>
        <begin position="106"/>
        <end position="137"/>
    </location>
</feature>
<dbReference type="Gene3D" id="1.10.510.10">
    <property type="entry name" value="Transferase(Phosphotransferase) domain 1"/>
    <property type="match status" value="1"/>
</dbReference>
<organism evidence="7 8">
    <name type="scientific">Ficus carica</name>
    <name type="common">Common fig</name>
    <dbReference type="NCBI Taxonomy" id="3494"/>
    <lineage>
        <taxon>Eukaryota</taxon>
        <taxon>Viridiplantae</taxon>
        <taxon>Streptophyta</taxon>
        <taxon>Embryophyta</taxon>
        <taxon>Tracheophyta</taxon>
        <taxon>Spermatophyta</taxon>
        <taxon>Magnoliopsida</taxon>
        <taxon>eudicotyledons</taxon>
        <taxon>Gunneridae</taxon>
        <taxon>Pentapetalae</taxon>
        <taxon>rosids</taxon>
        <taxon>fabids</taxon>
        <taxon>Rosales</taxon>
        <taxon>Moraceae</taxon>
        <taxon>Ficeae</taxon>
        <taxon>Ficus</taxon>
    </lineage>
</organism>
<feature type="domain" description="S-locus glycoprotein" evidence="4">
    <location>
        <begin position="53"/>
        <end position="93"/>
    </location>
</feature>
<evidence type="ECO:0000259" key="5">
    <source>
        <dbReference type="Pfam" id="PF07714"/>
    </source>
</evidence>
<dbReference type="Pfam" id="PF00954">
    <property type="entry name" value="S_locus_glycop"/>
    <property type="match status" value="2"/>
</dbReference>
<evidence type="ECO:0000313" key="8">
    <source>
        <dbReference type="Proteomes" id="UP001187192"/>
    </source>
</evidence>
<evidence type="ECO:0000256" key="3">
    <source>
        <dbReference type="SAM" id="MobiDB-lite"/>
    </source>
</evidence>
<dbReference type="SUPFAM" id="SSF56112">
    <property type="entry name" value="Protein kinase-like (PK-like)"/>
    <property type="match status" value="1"/>
</dbReference>
<dbReference type="InterPro" id="IPR001245">
    <property type="entry name" value="Ser-Thr/Tyr_kinase_cat_dom"/>
</dbReference>
<dbReference type="Pfam" id="PF07714">
    <property type="entry name" value="PK_Tyr_Ser-Thr"/>
    <property type="match status" value="1"/>
</dbReference>
<sequence>MKYVVNLATSLNRGLTSWKSDDDPSEGNCTNKLDSNDLPQFLLKKGSEIQFWFGPWNGLRFSGMPNLKPSGIYTYEFVFSKEEVYYSYNQVSSSGRRVKIGFEFQRKSSAYAICGAYGSCNINNFPACRCLEGFLPKLPVDWDSGDWSHGCVRKTPLECKEGEGFQRHSGIKPPDMSLSWYHKTMNLKECEQECLRNCSCMLIWTSEKEEVGAYFGSKSTATFGYTSPEYTINGIFTVKSDVFSFGVLVLEIVSRKKNRGFRHARHKLNLLGHDRPSMPNVVLMLSSEIALSEPKEPCFFTERNLSDSDSSSTKHAKSDIVN</sequence>
<dbReference type="EMBL" id="BTGU01000185">
    <property type="protein sequence ID" value="GMN64545.1"/>
    <property type="molecule type" value="Genomic_DNA"/>
</dbReference>
<dbReference type="GO" id="GO:0004672">
    <property type="term" value="F:protein kinase activity"/>
    <property type="evidence" value="ECO:0007669"/>
    <property type="project" value="InterPro"/>
</dbReference>
<evidence type="ECO:0000313" key="7">
    <source>
        <dbReference type="EMBL" id="GMN64545.1"/>
    </source>
</evidence>
<name>A0AA88DYT8_FICCA</name>
<dbReference type="GO" id="GO:0048544">
    <property type="term" value="P:recognition of pollen"/>
    <property type="evidence" value="ECO:0007669"/>
    <property type="project" value="InterPro"/>
</dbReference>
<keyword evidence="2" id="KW-1015">Disulfide bond</keyword>